<dbReference type="GO" id="GO:0005886">
    <property type="term" value="C:plasma membrane"/>
    <property type="evidence" value="ECO:0007669"/>
    <property type="project" value="TreeGrafter"/>
</dbReference>
<dbReference type="PANTHER" id="PTHR45138">
    <property type="entry name" value="REGULATORY COMPONENTS OF SENSORY TRANSDUCTION SYSTEM"/>
    <property type="match status" value="1"/>
</dbReference>
<keyword evidence="4" id="KW-1133">Transmembrane helix</keyword>
<dbReference type="InterPro" id="IPR043128">
    <property type="entry name" value="Rev_trsase/Diguanyl_cyclase"/>
</dbReference>
<dbReference type="NCBIfam" id="TIGR00254">
    <property type="entry name" value="GGDEF"/>
    <property type="match status" value="1"/>
</dbReference>
<dbReference type="Proteomes" id="UP000477680">
    <property type="component" value="Chromosome"/>
</dbReference>
<evidence type="ECO:0000313" key="7">
    <source>
        <dbReference type="Proteomes" id="UP000477680"/>
    </source>
</evidence>
<dbReference type="Pfam" id="PF07494">
    <property type="entry name" value="Reg_prop"/>
    <property type="match status" value="3"/>
</dbReference>
<dbReference type="InterPro" id="IPR015943">
    <property type="entry name" value="WD40/YVTN_repeat-like_dom_sf"/>
</dbReference>
<evidence type="ECO:0000313" key="6">
    <source>
        <dbReference type="EMBL" id="QIB65335.1"/>
    </source>
</evidence>
<dbReference type="EMBL" id="CP048711">
    <property type="protein sequence ID" value="QIB65335.1"/>
    <property type="molecule type" value="Genomic_DNA"/>
</dbReference>
<comment type="catalytic activity">
    <reaction evidence="3">
        <text>2 GTP = 3',3'-c-di-GMP + 2 diphosphate</text>
        <dbReference type="Rhea" id="RHEA:24898"/>
        <dbReference type="ChEBI" id="CHEBI:33019"/>
        <dbReference type="ChEBI" id="CHEBI:37565"/>
        <dbReference type="ChEBI" id="CHEBI:58805"/>
        <dbReference type="EC" id="2.7.7.65"/>
    </reaction>
</comment>
<dbReference type="InterPro" id="IPR000160">
    <property type="entry name" value="GGDEF_dom"/>
</dbReference>
<dbReference type="InterPro" id="IPR050469">
    <property type="entry name" value="Diguanylate_Cyclase"/>
</dbReference>
<dbReference type="AlphaFoldDB" id="A0A6C0U4L2"/>
<dbReference type="GO" id="GO:0043709">
    <property type="term" value="P:cell adhesion involved in single-species biofilm formation"/>
    <property type="evidence" value="ECO:0007669"/>
    <property type="project" value="TreeGrafter"/>
</dbReference>
<comment type="cofactor">
    <cofactor evidence="1">
        <name>Mg(2+)</name>
        <dbReference type="ChEBI" id="CHEBI:18420"/>
    </cofactor>
</comment>
<reference evidence="6 7" key="1">
    <citation type="submission" date="2020-02" db="EMBL/GenBank/DDBJ databases">
        <title>Genome sequencing for Kineobactrum sp. M2.</title>
        <authorList>
            <person name="Park S.-J."/>
        </authorList>
    </citation>
    <scope>NUCLEOTIDE SEQUENCE [LARGE SCALE GENOMIC DNA]</scope>
    <source>
        <strain evidence="6 7">M2</strain>
    </source>
</reference>
<protein>
    <recommendedName>
        <fullName evidence="2">diguanylate cyclase</fullName>
        <ecNumber evidence="2">2.7.7.65</ecNumber>
    </recommendedName>
</protein>
<dbReference type="GO" id="GO:0052621">
    <property type="term" value="F:diguanylate cyclase activity"/>
    <property type="evidence" value="ECO:0007669"/>
    <property type="project" value="UniProtKB-EC"/>
</dbReference>
<gene>
    <name evidence="6" type="ORF">G3T16_07920</name>
</gene>
<dbReference type="EC" id="2.7.7.65" evidence="2"/>
<evidence type="ECO:0000259" key="5">
    <source>
        <dbReference type="PROSITE" id="PS50887"/>
    </source>
</evidence>
<dbReference type="PROSITE" id="PS50887">
    <property type="entry name" value="GGDEF"/>
    <property type="match status" value="1"/>
</dbReference>
<keyword evidence="4" id="KW-0812">Transmembrane</keyword>
<dbReference type="InterPro" id="IPR029787">
    <property type="entry name" value="Nucleotide_cyclase"/>
</dbReference>
<dbReference type="SMART" id="SM00267">
    <property type="entry name" value="GGDEF"/>
    <property type="match status" value="1"/>
</dbReference>
<name>A0A6C0U4L2_9GAMM</name>
<evidence type="ECO:0000256" key="3">
    <source>
        <dbReference type="ARBA" id="ARBA00034247"/>
    </source>
</evidence>
<dbReference type="Gene3D" id="3.30.70.270">
    <property type="match status" value="1"/>
</dbReference>
<dbReference type="SUPFAM" id="SSF55073">
    <property type="entry name" value="Nucleotide cyclase"/>
    <property type="match status" value="1"/>
</dbReference>
<organism evidence="6 7">
    <name type="scientific">Kineobactrum salinum</name>
    <dbReference type="NCBI Taxonomy" id="2708301"/>
    <lineage>
        <taxon>Bacteria</taxon>
        <taxon>Pseudomonadati</taxon>
        <taxon>Pseudomonadota</taxon>
        <taxon>Gammaproteobacteria</taxon>
        <taxon>Cellvibrionales</taxon>
        <taxon>Halieaceae</taxon>
        <taxon>Kineobactrum</taxon>
    </lineage>
</organism>
<dbReference type="CDD" id="cd01949">
    <property type="entry name" value="GGDEF"/>
    <property type="match status" value="1"/>
</dbReference>
<proteinExistence type="predicted"/>
<feature type="transmembrane region" description="Helical" evidence="4">
    <location>
        <begin position="508"/>
        <end position="529"/>
    </location>
</feature>
<dbReference type="SUPFAM" id="SSF63829">
    <property type="entry name" value="Calcium-dependent phosphotriesterase"/>
    <property type="match status" value="1"/>
</dbReference>
<dbReference type="FunFam" id="3.30.70.270:FF:000001">
    <property type="entry name" value="Diguanylate cyclase domain protein"/>
    <property type="match status" value="1"/>
</dbReference>
<keyword evidence="7" id="KW-1185">Reference proteome</keyword>
<dbReference type="KEGG" id="kim:G3T16_07920"/>
<dbReference type="Gene3D" id="2.130.10.10">
    <property type="entry name" value="YVTN repeat-like/Quinoprotein amine dehydrogenase"/>
    <property type="match status" value="2"/>
</dbReference>
<dbReference type="Gene3D" id="2.60.40.10">
    <property type="entry name" value="Immunoglobulins"/>
    <property type="match status" value="1"/>
</dbReference>
<dbReference type="InterPro" id="IPR011110">
    <property type="entry name" value="Reg_prop"/>
</dbReference>
<evidence type="ECO:0000256" key="1">
    <source>
        <dbReference type="ARBA" id="ARBA00001946"/>
    </source>
</evidence>
<dbReference type="Pfam" id="PF07495">
    <property type="entry name" value="Y_Y_Y"/>
    <property type="match status" value="1"/>
</dbReference>
<dbReference type="PANTHER" id="PTHR45138:SF9">
    <property type="entry name" value="DIGUANYLATE CYCLASE DGCM-RELATED"/>
    <property type="match status" value="1"/>
</dbReference>
<evidence type="ECO:0000256" key="4">
    <source>
        <dbReference type="SAM" id="Phobius"/>
    </source>
</evidence>
<dbReference type="InterPro" id="IPR013783">
    <property type="entry name" value="Ig-like_fold"/>
</dbReference>
<evidence type="ECO:0000256" key="2">
    <source>
        <dbReference type="ARBA" id="ARBA00012528"/>
    </source>
</evidence>
<keyword evidence="4" id="KW-0472">Membrane</keyword>
<accession>A0A6C0U4L2</accession>
<dbReference type="GO" id="GO:1902201">
    <property type="term" value="P:negative regulation of bacterial-type flagellum-dependent cell motility"/>
    <property type="evidence" value="ECO:0007669"/>
    <property type="project" value="TreeGrafter"/>
</dbReference>
<feature type="domain" description="GGDEF" evidence="5">
    <location>
        <begin position="592"/>
        <end position="730"/>
    </location>
</feature>
<dbReference type="Pfam" id="PF00990">
    <property type="entry name" value="GGDEF"/>
    <property type="match status" value="1"/>
</dbReference>
<dbReference type="InterPro" id="IPR011123">
    <property type="entry name" value="Y_Y_Y"/>
</dbReference>
<sequence>MAGPLQAQLPWHSAVRDRDGNLWLGTYGQGLWRLSPDQQLEEIPLTTTQPGHVFELTEDREGNVWAATMQGAYRLRDSDFLQFGQPEGLADPVFVVTQSPVDDAIWAGSEGSGLFRLGRDGDIRQLGTEQGLSNINVSALLVDPDNTVWAGTFGGGLNRIASDGSISHFSVENKLPDNHVMGLTRSRDGRLWVAANGGLGYLDPGADVFERQHGLPETLLRQIMEDSRGALWIASNSGLIRLQNGESTLWDSSDGLGSSLVSTTYEDADGVLWIGSREAGLARLEGDRLFQYGLQHGLPQLSVLAILEDDQDTLWMSGADGLVSVPRAELNAVARSEADQVRAQLYDETDGLRSAQFLGGFQPAGWRARDGTLWFGSNRGLVAVDPTGFEPAAPVPRPLIEQVRVNGEVIAPAQPLQLPADAHTLEVDYTVPRLGNPEAIRFRYQLEGFDRDWQDVAGRRTAYFTGLTPGKTTLHIAAHLKDSAFDPTRLEQQVSLEIYREPYWYQTWWFLLLACAVVGLALLAIYRFIRHRAGLRERRLELLVGRRTRELQIALSRVEEISRIDSLTGVANRRFLDENLDKAWSQCAAKQVPVSVIMLDLDFFKQYNDSTGHQAGDDCLRRVAESLQAGVLREGDLIARYGGEEFIALLPGADSAAALAGAQRIHSRIGALRIPHPDSPVSDFVSVSVGVATAWPGSAPGTPDLLMQRADRALYAAKSGGRDRVSVWEQGRSSGYGAPD</sequence>